<evidence type="ECO:0000313" key="9">
    <source>
        <dbReference type="EMBL" id="CEJ56635.1"/>
    </source>
</evidence>
<evidence type="ECO:0000256" key="4">
    <source>
        <dbReference type="ARBA" id="ARBA00023125"/>
    </source>
</evidence>
<evidence type="ECO:0000259" key="8">
    <source>
        <dbReference type="PROSITE" id="PS50048"/>
    </source>
</evidence>
<accession>A0A0F7TMJ1</accession>
<dbReference type="OrthoDB" id="3862662at2759"/>
<evidence type="ECO:0000256" key="6">
    <source>
        <dbReference type="ARBA" id="ARBA00023242"/>
    </source>
</evidence>
<dbReference type="GO" id="GO:0005634">
    <property type="term" value="C:nucleus"/>
    <property type="evidence" value="ECO:0007669"/>
    <property type="project" value="UniProtKB-SubCell"/>
</dbReference>
<dbReference type="InterPro" id="IPR036864">
    <property type="entry name" value="Zn2-C6_fun-type_DNA-bd_sf"/>
</dbReference>
<evidence type="ECO:0000256" key="2">
    <source>
        <dbReference type="ARBA" id="ARBA00022723"/>
    </source>
</evidence>
<name>A0A0F7TMJ1_PENBI</name>
<organism evidence="9 10">
    <name type="scientific">Penicillium brasilianum</name>
    <dbReference type="NCBI Taxonomy" id="104259"/>
    <lineage>
        <taxon>Eukaryota</taxon>
        <taxon>Fungi</taxon>
        <taxon>Dikarya</taxon>
        <taxon>Ascomycota</taxon>
        <taxon>Pezizomycotina</taxon>
        <taxon>Eurotiomycetes</taxon>
        <taxon>Eurotiomycetidae</taxon>
        <taxon>Eurotiales</taxon>
        <taxon>Aspergillaceae</taxon>
        <taxon>Penicillium</taxon>
    </lineage>
</organism>
<dbReference type="GO" id="GO:0000981">
    <property type="term" value="F:DNA-binding transcription factor activity, RNA polymerase II-specific"/>
    <property type="evidence" value="ECO:0007669"/>
    <property type="project" value="InterPro"/>
</dbReference>
<dbReference type="GO" id="GO:0003677">
    <property type="term" value="F:DNA binding"/>
    <property type="evidence" value="ECO:0007669"/>
    <property type="project" value="UniProtKB-KW"/>
</dbReference>
<evidence type="ECO:0000256" key="3">
    <source>
        <dbReference type="ARBA" id="ARBA00023015"/>
    </source>
</evidence>
<keyword evidence="4" id="KW-0238">DNA-binding</keyword>
<keyword evidence="10" id="KW-1185">Reference proteome</keyword>
<protein>
    <recommendedName>
        <fullName evidence="8">Zn(2)-C6 fungal-type domain-containing protein</fullName>
    </recommendedName>
</protein>
<dbReference type="PROSITE" id="PS50048">
    <property type="entry name" value="ZN2_CY6_FUNGAL_2"/>
    <property type="match status" value="1"/>
</dbReference>
<comment type="subcellular location">
    <subcellularLocation>
        <location evidence="1">Nucleus</location>
    </subcellularLocation>
</comment>
<feature type="compositionally biased region" description="Polar residues" evidence="7">
    <location>
        <begin position="204"/>
        <end position="213"/>
    </location>
</feature>
<keyword evidence="5" id="KW-0804">Transcription</keyword>
<reference evidence="10" key="1">
    <citation type="journal article" date="2015" name="Genome Announc.">
        <title>Draft genome sequence of the fungus Penicillium brasilianum MG11.</title>
        <authorList>
            <person name="Horn F."/>
            <person name="Linde J."/>
            <person name="Mattern D.J."/>
            <person name="Walther G."/>
            <person name="Guthke R."/>
            <person name="Brakhage A.A."/>
            <person name="Valiante V."/>
        </authorList>
    </citation>
    <scope>NUCLEOTIDE SEQUENCE [LARGE SCALE GENOMIC DNA]</scope>
    <source>
        <strain evidence="10">MG11</strain>
    </source>
</reference>
<proteinExistence type="predicted"/>
<dbReference type="CDD" id="cd00067">
    <property type="entry name" value="GAL4"/>
    <property type="match status" value="1"/>
</dbReference>
<dbReference type="SMART" id="SM00066">
    <property type="entry name" value="GAL4"/>
    <property type="match status" value="1"/>
</dbReference>
<dbReference type="SUPFAM" id="SSF57701">
    <property type="entry name" value="Zn2/Cys6 DNA-binding domain"/>
    <property type="match status" value="1"/>
</dbReference>
<dbReference type="PANTHER" id="PTHR47338:SF5">
    <property type="entry name" value="ZN(II)2CYS6 TRANSCRIPTION FACTOR (EUROFUNG)"/>
    <property type="match status" value="1"/>
</dbReference>
<evidence type="ECO:0000256" key="1">
    <source>
        <dbReference type="ARBA" id="ARBA00004123"/>
    </source>
</evidence>
<dbReference type="EMBL" id="CDHK01000002">
    <property type="protein sequence ID" value="CEJ56635.1"/>
    <property type="molecule type" value="Genomic_DNA"/>
</dbReference>
<keyword evidence="3" id="KW-0805">Transcription regulation</keyword>
<dbReference type="Gene3D" id="4.10.240.10">
    <property type="entry name" value="Zn(2)-C6 fungal-type DNA-binding domain"/>
    <property type="match status" value="1"/>
</dbReference>
<dbReference type="InterPro" id="IPR001138">
    <property type="entry name" value="Zn2Cys6_DnaBD"/>
</dbReference>
<evidence type="ECO:0000313" key="10">
    <source>
        <dbReference type="Proteomes" id="UP000042958"/>
    </source>
</evidence>
<feature type="region of interest" description="Disordered" evidence="7">
    <location>
        <begin position="139"/>
        <end position="162"/>
    </location>
</feature>
<dbReference type="PANTHER" id="PTHR47338">
    <property type="entry name" value="ZN(II)2CYS6 TRANSCRIPTION FACTOR (EUROFUNG)-RELATED"/>
    <property type="match status" value="1"/>
</dbReference>
<dbReference type="AlphaFoldDB" id="A0A0F7TMJ1"/>
<dbReference type="Proteomes" id="UP000042958">
    <property type="component" value="Unassembled WGS sequence"/>
</dbReference>
<gene>
    <name evidence="9" type="ORF">PMG11_02836</name>
</gene>
<evidence type="ECO:0000256" key="5">
    <source>
        <dbReference type="ARBA" id="ARBA00023163"/>
    </source>
</evidence>
<keyword evidence="6" id="KW-0539">Nucleus</keyword>
<dbReference type="GO" id="GO:0008270">
    <property type="term" value="F:zinc ion binding"/>
    <property type="evidence" value="ECO:0007669"/>
    <property type="project" value="InterPro"/>
</dbReference>
<keyword evidence="2" id="KW-0479">Metal-binding</keyword>
<dbReference type="PROSITE" id="PS00463">
    <property type="entry name" value="ZN2_CY6_FUNGAL_1"/>
    <property type="match status" value="1"/>
</dbReference>
<sequence>MPVNENLSSISCEPCRQRKCKCDRKLPFCAQCSSEPSKCIYPESGKRGLPLGYLNQLEQRLSETEAALYSALVTLRAMRPTTMAHASANPDSAHKQKAARMDEWNQLPLRGWSDMEHWLAGMSHQFTLEQPKTPNAPFTEEPSDGGFEIPQSPNHPSHGSIHGPGVIMEAGKPSTSYAWPPRGDSSMGSPYETHLRPPRVMSSPVYSQSQATGGSDGVASPAGGVQEYTNVAMSSEGEPIRPVERAPATRAEELSKNRPSIYF</sequence>
<evidence type="ECO:0000256" key="7">
    <source>
        <dbReference type="SAM" id="MobiDB-lite"/>
    </source>
</evidence>
<dbReference type="Pfam" id="PF00172">
    <property type="entry name" value="Zn_clus"/>
    <property type="match status" value="1"/>
</dbReference>
<feature type="domain" description="Zn(2)-C6 fungal-type" evidence="8">
    <location>
        <begin position="11"/>
        <end position="41"/>
    </location>
</feature>
<feature type="region of interest" description="Disordered" evidence="7">
    <location>
        <begin position="201"/>
        <end position="263"/>
    </location>
</feature>
<dbReference type="InterPro" id="IPR050815">
    <property type="entry name" value="TF_fung"/>
</dbReference>